<dbReference type="AlphaFoldDB" id="A0A7Y6DYH6"/>
<feature type="region of interest" description="Disordered" evidence="7">
    <location>
        <begin position="310"/>
        <end position="331"/>
    </location>
</feature>
<dbReference type="EMBL" id="JABMCI010000066">
    <property type="protein sequence ID" value="NUU18009.1"/>
    <property type="molecule type" value="Genomic_DNA"/>
</dbReference>
<dbReference type="RefSeq" id="WP_175347967.1">
    <property type="nucleotide sequence ID" value="NZ_JABMCI010000066.1"/>
</dbReference>
<feature type="domain" description="FHA" evidence="9">
    <location>
        <begin position="372"/>
        <end position="426"/>
    </location>
</feature>
<evidence type="ECO:0000313" key="11">
    <source>
        <dbReference type="Proteomes" id="UP000565724"/>
    </source>
</evidence>
<dbReference type="PANTHER" id="PTHR36115">
    <property type="entry name" value="PROLINE-RICH ANTIGEN HOMOLOG-RELATED"/>
    <property type="match status" value="1"/>
</dbReference>
<evidence type="ECO:0000256" key="2">
    <source>
        <dbReference type="ARBA" id="ARBA00022475"/>
    </source>
</evidence>
<dbReference type="InterPro" id="IPR008984">
    <property type="entry name" value="SMAD_FHA_dom_sf"/>
</dbReference>
<evidence type="ECO:0000256" key="7">
    <source>
        <dbReference type="SAM" id="MobiDB-lite"/>
    </source>
</evidence>
<dbReference type="InterPro" id="IPR000253">
    <property type="entry name" value="FHA_dom"/>
</dbReference>
<dbReference type="CDD" id="cd00060">
    <property type="entry name" value="FHA"/>
    <property type="match status" value="1"/>
</dbReference>
<dbReference type="PROSITE" id="PS50006">
    <property type="entry name" value="FHA_DOMAIN"/>
    <property type="match status" value="1"/>
</dbReference>
<keyword evidence="11" id="KW-1185">Reference proteome</keyword>
<keyword evidence="6 8" id="KW-0472">Membrane</keyword>
<evidence type="ECO:0000256" key="5">
    <source>
        <dbReference type="ARBA" id="ARBA00022989"/>
    </source>
</evidence>
<dbReference type="Proteomes" id="UP000565724">
    <property type="component" value="Unassembled WGS sequence"/>
</dbReference>
<comment type="caution">
    <text evidence="10">The sequence shown here is derived from an EMBL/GenBank/DDBJ whole genome shotgun (WGS) entry which is preliminary data.</text>
</comment>
<feature type="transmembrane region" description="Helical" evidence="8">
    <location>
        <begin position="40"/>
        <end position="63"/>
    </location>
</feature>
<evidence type="ECO:0000259" key="9">
    <source>
        <dbReference type="PROSITE" id="PS50006"/>
    </source>
</evidence>
<dbReference type="Pfam" id="PF06271">
    <property type="entry name" value="RDD"/>
    <property type="match status" value="1"/>
</dbReference>
<proteinExistence type="predicted"/>
<evidence type="ECO:0000256" key="3">
    <source>
        <dbReference type="ARBA" id="ARBA00022553"/>
    </source>
</evidence>
<gene>
    <name evidence="10" type="ORF">HP550_12185</name>
</gene>
<dbReference type="GO" id="GO:0005886">
    <property type="term" value="C:plasma membrane"/>
    <property type="evidence" value="ECO:0007669"/>
    <property type="project" value="UniProtKB-SubCell"/>
</dbReference>
<feature type="transmembrane region" description="Helical" evidence="8">
    <location>
        <begin position="70"/>
        <end position="89"/>
    </location>
</feature>
<evidence type="ECO:0000256" key="4">
    <source>
        <dbReference type="ARBA" id="ARBA00022692"/>
    </source>
</evidence>
<evidence type="ECO:0000256" key="6">
    <source>
        <dbReference type="ARBA" id="ARBA00023136"/>
    </source>
</evidence>
<dbReference type="InterPro" id="IPR051791">
    <property type="entry name" value="Pra-immunoreactive"/>
</dbReference>
<feature type="compositionally biased region" description="Low complexity" evidence="7">
    <location>
        <begin position="221"/>
        <end position="235"/>
    </location>
</feature>
<evidence type="ECO:0000256" key="1">
    <source>
        <dbReference type="ARBA" id="ARBA00004651"/>
    </source>
</evidence>
<accession>A0A7Y6DYH6</accession>
<dbReference type="PANTHER" id="PTHR36115:SF6">
    <property type="entry name" value="PROLINE-RICH ANTIGEN HOMOLOG"/>
    <property type="match status" value="1"/>
</dbReference>
<evidence type="ECO:0000256" key="8">
    <source>
        <dbReference type="SAM" id="Phobius"/>
    </source>
</evidence>
<sequence length="463" mass="46361">MSTAPIGSPPGAPRAAHRGGVGAASALVTPGSVAPVGSRVLAYLLDVVVVVAAAGLGYAVAAATSAPRTALLLAAAAAGVAVAVGQWVAEARTGATLGSAVVGIRTVSTSTGRPAGLRAILVRQLVVGVGALACVVGQWVVVSSGTWDATPAQRGWHDKAAGTLVLRARAVRRPVAGSGARPAGRVVPPAASGSRVVQLPPSVEAPAAGATVSAGLVRSAPDGGAGAAPPRSAGPVITGMPGVDTRRRRSDPPTVVPLIDVPSVPAVVVPSRVERAPGLLAGPRPDRTGAPLVRPADPGIGELERLADAPVVRPADPGLDDPEGEPGPVPTDPGLGALEHTRLRPAVPAPATSTRLHLRFDTGEEVDVTGDGLVGRSPAVEPGIQHVVSIDDPDRSISKVHLAFGPEPDGRRLWVVDRGSTNGTVLVGPDGASVALHPGTRAVVEPGWTVRFGRRSLRVVDEA</sequence>
<evidence type="ECO:0000313" key="10">
    <source>
        <dbReference type="EMBL" id="NUU18009.1"/>
    </source>
</evidence>
<keyword evidence="3" id="KW-0597">Phosphoprotein</keyword>
<dbReference type="InterPro" id="IPR010432">
    <property type="entry name" value="RDD"/>
</dbReference>
<dbReference type="SUPFAM" id="SSF49879">
    <property type="entry name" value="SMAD/FHA domain"/>
    <property type="match status" value="1"/>
</dbReference>
<comment type="subcellular location">
    <subcellularLocation>
        <location evidence="1">Cell membrane</location>
        <topology evidence="1">Multi-pass membrane protein</topology>
    </subcellularLocation>
</comment>
<name>A0A7Y6DYH6_9CELL</name>
<reference evidence="10 11" key="1">
    <citation type="submission" date="2020-05" db="EMBL/GenBank/DDBJ databases">
        <title>Genome Sequencing of Type Strains.</title>
        <authorList>
            <person name="Lemaire J.F."/>
            <person name="Inderbitzin P."/>
            <person name="Gregorio O.A."/>
            <person name="Collins S.B."/>
            <person name="Wespe N."/>
            <person name="Knight-Connoni V."/>
        </authorList>
    </citation>
    <scope>NUCLEOTIDE SEQUENCE [LARGE SCALE GENOMIC DNA]</scope>
    <source>
        <strain evidence="10 11">ATCC 25174</strain>
    </source>
</reference>
<organism evidence="10 11">
    <name type="scientific">Cellulomonas humilata</name>
    <dbReference type="NCBI Taxonomy" id="144055"/>
    <lineage>
        <taxon>Bacteria</taxon>
        <taxon>Bacillati</taxon>
        <taxon>Actinomycetota</taxon>
        <taxon>Actinomycetes</taxon>
        <taxon>Micrococcales</taxon>
        <taxon>Cellulomonadaceae</taxon>
        <taxon>Cellulomonas</taxon>
    </lineage>
</organism>
<dbReference type="Pfam" id="PF00498">
    <property type="entry name" value="FHA"/>
    <property type="match status" value="1"/>
</dbReference>
<feature type="region of interest" description="Disordered" evidence="7">
    <location>
        <begin position="221"/>
        <end position="256"/>
    </location>
</feature>
<keyword evidence="4 8" id="KW-0812">Transmembrane</keyword>
<keyword evidence="2" id="KW-1003">Cell membrane</keyword>
<keyword evidence="5 8" id="KW-1133">Transmembrane helix</keyword>
<dbReference type="Gene3D" id="2.60.200.20">
    <property type="match status" value="1"/>
</dbReference>
<protein>
    <submittedName>
        <fullName evidence="10">FHA domain-containing protein</fullName>
    </submittedName>
</protein>